<keyword evidence="17" id="KW-1185">Reference proteome</keyword>
<evidence type="ECO:0000256" key="9">
    <source>
        <dbReference type="ARBA" id="ARBA00022840"/>
    </source>
</evidence>
<evidence type="ECO:0000256" key="6">
    <source>
        <dbReference type="ARBA" id="ARBA00022692"/>
    </source>
</evidence>
<evidence type="ECO:0000313" key="17">
    <source>
        <dbReference type="Proteomes" id="UP001474120"/>
    </source>
</evidence>
<comment type="subcellular location">
    <subcellularLocation>
        <location evidence="1">Cell membrane</location>
        <topology evidence="1">Multi-pass membrane protein</topology>
    </subcellularLocation>
</comment>
<keyword evidence="13" id="KW-0594">Phospholipid biosynthesis</keyword>
<reference evidence="16 17" key="1">
    <citation type="submission" date="2024-04" db="EMBL/GenBank/DDBJ databases">
        <title>whole genome sequencing of Lutimonas vermicola strain IMCC1616.</title>
        <authorList>
            <person name="Bae S.S."/>
        </authorList>
    </citation>
    <scope>NUCLEOTIDE SEQUENCE [LARGE SCALE GENOMIC DNA]</scope>
    <source>
        <strain evidence="16 17">IMCC1616</strain>
    </source>
</reference>
<evidence type="ECO:0000256" key="13">
    <source>
        <dbReference type="ARBA" id="ARBA00023209"/>
    </source>
</evidence>
<organism evidence="16 17">
    <name type="scientific">Lutimonas vermicola</name>
    <dbReference type="NCBI Taxonomy" id="414288"/>
    <lineage>
        <taxon>Bacteria</taxon>
        <taxon>Pseudomonadati</taxon>
        <taxon>Bacteroidota</taxon>
        <taxon>Flavobacteriia</taxon>
        <taxon>Flavobacteriales</taxon>
        <taxon>Flavobacteriaceae</taxon>
        <taxon>Lutimonas</taxon>
    </lineage>
</organism>
<keyword evidence="3" id="KW-1003">Cell membrane</keyword>
<evidence type="ECO:0000256" key="15">
    <source>
        <dbReference type="SAM" id="Phobius"/>
    </source>
</evidence>
<evidence type="ECO:0000256" key="1">
    <source>
        <dbReference type="ARBA" id="ARBA00004651"/>
    </source>
</evidence>
<dbReference type="InterPro" id="IPR036945">
    <property type="entry name" value="DAGK_sf"/>
</dbReference>
<dbReference type="PANTHER" id="PTHR34299:SF1">
    <property type="entry name" value="DIACYLGLYCEROL KINASE"/>
    <property type="match status" value="1"/>
</dbReference>
<keyword evidence="10 15" id="KW-1133">Transmembrane helix</keyword>
<evidence type="ECO:0000256" key="11">
    <source>
        <dbReference type="ARBA" id="ARBA00023098"/>
    </source>
</evidence>
<dbReference type="EMBL" id="JBCDNA010000001">
    <property type="protein sequence ID" value="MEL4455429.1"/>
    <property type="molecule type" value="Genomic_DNA"/>
</dbReference>
<evidence type="ECO:0000313" key="16">
    <source>
        <dbReference type="EMBL" id="MEL4455429.1"/>
    </source>
</evidence>
<keyword evidence="14" id="KW-1208">Phospholipid metabolism</keyword>
<keyword evidence="11" id="KW-0443">Lipid metabolism</keyword>
<keyword evidence="9" id="KW-0067">ATP-binding</keyword>
<evidence type="ECO:0000256" key="5">
    <source>
        <dbReference type="ARBA" id="ARBA00022679"/>
    </source>
</evidence>
<evidence type="ECO:0000256" key="3">
    <source>
        <dbReference type="ARBA" id="ARBA00022475"/>
    </source>
</evidence>
<keyword evidence="12 15" id="KW-0472">Membrane</keyword>
<dbReference type="InterPro" id="IPR033717">
    <property type="entry name" value="UDPK"/>
</dbReference>
<dbReference type="EC" id="2.7.1.-" evidence="16"/>
<dbReference type="Pfam" id="PF01219">
    <property type="entry name" value="DAGK_prokar"/>
    <property type="match status" value="1"/>
</dbReference>
<feature type="transmembrane region" description="Helical" evidence="15">
    <location>
        <begin position="22"/>
        <end position="45"/>
    </location>
</feature>
<evidence type="ECO:0000256" key="10">
    <source>
        <dbReference type="ARBA" id="ARBA00022989"/>
    </source>
</evidence>
<keyword evidence="6 15" id="KW-0812">Transmembrane</keyword>
<evidence type="ECO:0000256" key="7">
    <source>
        <dbReference type="ARBA" id="ARBA00022741"/>
    </source>
</evidence>
<accession>A0ABU9L185</accession>
<feature type="transmembrane region" description="Helical" evidence="15">
    <location>
        <begin position="98"/>
        <end position="119"/>
    </location>
</feature>
<evidence type="ECO:0000256" key="12">
    <source>
        <dbReference type="ARBA" id="ARBA00023136"/>
    </source>
</evidence>
<proteinExistence type="inferred from homology"/>
<comment type="similarity">
    <text evidence="2">Belongs to the bacterial diacylglycerol kinase family.</text>
</comment>
<keyword evidence="5 16" id="KW-0808">Transferase</keyword>
<gene>
    <name evidence="16" type="ORF">AABB81_05940</name>
</gene>
<protein>
    <submittedName>
        <fullName evidence="16">Diacylglycerol kinase family protein</fullName>
        <ecNumber evidence="16">2.7.1.-</ecNumber>
    </submittedName>
</protein>
<dbReference type="GO" id="GO:0016301">
    <property type="term" value="F:kinase activity"/>
    <property type="evidence" value="ECO:0007669"/>
    <property type="project" value="UniProtKB-KW"/>
</dbReference>
<sequence length="123" mass="13861">MNHQENGFIKGRIKSLKFAIKGVWFLISTEHSIMVQLAIAVMVTFLGWWFDISTIEWIFQVFAIGLILVAESLNTCIEKLCDFIHIDYNKKIGFIKDIAAGAVTFAAITAIIIGLIIYLPKIL</sequence>
<evidence type="ECO:0000256" key="14">
    <source>
        <dbReference type="ARBA" id="ARBA00023264"/>
    </source>
</evidence>
<keyword evidence="4" id="KW-0444">Lipid biosynthesis</keyword>
<dbReference type="RefSeq" id="WP_342159253.1">
    <property type="nucleotide sequence ID" value="NZ_JBCDNA010000001.1"/>
</dbReference>
<evidence type="ECO:0000256" key="4">
    <source>
        <dbReference type="ARBA" id="ARBA00022516"/>
    </source>
</evidence>
<keyword evidence="7" id="KW-0547">Nucleotide-binding</keyword>
<keyword evidence="8 16" id="KW-0418">Kinase</keyword>
<name>A0ABU9L185_9FLAO</name>
<dbReference type="Proteomes" id="UP001474120">
    <property type="component" value="Unassembled WGS sequence"/>
</dbReference>
<dbReference type="Gene3D" id="1.10.287.3610">
    <property type="match status" value="1"/>
</dbReference>
<feature type="transmembrane region" description="Helical" evidence="15">
    <location>
        <begin position="57"/>
        <end position="77"/>
    </location>
</feature>
<evidence type="ECO:0000256" key="8">
    <source>
        <dbReference type="ARBA" id="ARBA00022777"/>
    </source>
</evidence>
<evidence type="ECO:0000256" key="2">
    <source>
        <dbReference type="ARBA" id="ARBA00005967"/>
    </source>
</evidence>
<dbReference type="InterPro" id="IPR000829">
    <property type="entry name" value="DAGK"/>
</dbReference>
<dbReference type="PANTHER" id="PTHR34299">
    <property type="entry name" value="DIACYLGLYCEROL KINASE"/>
    <property type="match status" value="1"/>
</dbReference>
<comment type="caution">
    <text evidence="16">The sequence shown here is derived from an EMBL/GenBank/DDBJ whole genome shotgun (WGS) entry which is preliminary data.</text>
</comment>
<dbReference type="CDD" id="cd14265">
    <property type="entry name" value="UDPK_IM_like"/>
    <property type="match status" value="1"/>
</dbReference>